<protein>
    <submittedName>
        <fullName evidence="1">Uncharacterized protein</fullName>
    </submittedName>
</protein>
<gene>
    <name evidence="1" type="ORF">VSR83_21960</name>
</gene>
<accession>A0ACC6RMJ0</accession>
<evidence type="ECO:0000313" key="1">
    <source>
        <dbReference type="EMBL" id="MEM5402736.1"/>
    </source>
</evidence>
<dbReference type="EMBL" id="JAYMRU010000016">
    <property type="protein sequence ID" value="MEM5402736.1"/>
    <property type="molecule type" value="Genomic_DNA"/>
</dbReference>
<name>A0ACC6RMJ0_9BURK</name>
<dbReference type="Proteomes" id="UP001392318">
    <property type="component" value="Unassembled WGS sequence"/>
</dbReference>
<proteinExistence type="predicted"/>
<organism evidence="1 2">
    <name type="scientific">Paraburkholderia unamae</name>
    <dbReference type="NCBI Taxonomy" id="219649"/>
    <lineage>
        <taxon>Bacteria</taxon>
        <taxon>Pseudomonadati</taxon>
        <taxon>Pseudomonadota</taxon>
        <taxon>Betaproteobacteria</taxon>
        <taxon>Burkholderiales</taxon>
        <taxon>Burkholderiaceae</taxon>
        <taxon>Paraburkholderia</taxon>
    </lineage>
</organism>
<keyword evidence="2" id="KW-1185">Reference proteome</keyword>
<sequence>MLASAFLDKSRNPGAWRKHARALRRSANLLWDEFSKLLVEAAAGAKHNNAELDLEAALEALETTKLLYGLALETALKARIVEHYPSKLEVRVAMDGTGQATHAELRAVGVSISNGHNLLALAEAAELFGADFQSVLRTEDDKSVMRNICRDLAEVVLWRGRYPVPLTSAEQVRLDPKVPPQAMAHYMRDWLDKVLDALVEDRDESAMQK</sequence>
<comment type="caution">
    <text evidence="1">The sequence shown here is derived from an EMBL/GenBank/DDBJ whole genome shotgun (WGS) entry which is preliminary data.</text>
</comment>
<reference evidence="1" key="1">
    <citation type="submission" date="2024-01" db="EMBL/GenBank/DDBJ databases">
        <title>The diversity of rhizobia nodulating Mimosa spp. in eleven states of Brazil covering several biomes is determined by host plant, location, and edaphic factors.</title>
        <authorList>
            <person name="Rouws L."/>
            <person name="Barauna A."/>
            <person name="Beukes C."/>
            <person name="De Faria S.M."/>
            <person name="Gross E."/>
            <person name="Dos Reis Junior F.B."/>
            <person name="Simon M."/>
            <person name="Maluk M."/>
            <person name="Odee D.W."/>
            <person name="Kenicer G."/>
            <person name="Young J.P.W."/>
            <person name="Reis V.M."/>
            <person name="Zilli J."/>
            <person name="James E.K."/>
        </authorList>
    </citation>
    <scope>NUCLEOTIDE SEQUENCE</scope>
    <source>
        <strain evidence="1">JPY452</strain>
    </source>
</reference>
<evidence type="ECO:0000313" key="2">
    <source>
        <dbReference type="Proteomes" id="UP001392318"/>
    </source>
</evidence>